<organism evidence="1 2">
    <name type="scientific">Colletotrichum scovillei</name>
    <dbReference type="NCBI Taxonomy" id="1209932"/>
    <lineage>
        <taxon>Eukaryota</taxon>
        <taxon>Fungi</taxon>
        <taxon>Dikarya</taxon>
        <taxon>Ascomycota</taxon>
        <taxon>Pezizomycotina</taxon>
        <taxon>Sordariomycetes</taxon>
        <taxon>Hypocreomycetidae</taxon>
        <taxon>Glomerellales</taxon>
        <taxon>Glomerellaceae</taxon>
        <taxon>Colletotrichum</taxon>
        <taxon>Colletotrichum acutatum species complex</taxon>
    </lineage>
</organism>
<dbReference type="Proteomes" id="UP000699042">
    <property type="component" value="Unassembled WGS sequence"/>
</dbReference>
<sequence length="51" mass="5842">MRSCPPYTRRVCPSASRDVRWRGLTATTIHDPPKALAHREASRLRCIPKLL</sequence>
<comment type="caution">
    <text evidence="1">The sequence shown here is derived from an EMBL/GenBank/DDBJ whole genome shotgun (WGS) entry which is preliminary data.</text>
</comment>
<protein>
    <submittedName>
        <fullName evidence="1">Uncharacterized protein</fullName>
    </submittedName>
</protein>
<evidence type="ECO:0000313" key="2">
    <source>
        <dbReference type="Proteomes" id="UP000699042"/>
    </source>
</evidence>
<reference evidence="1" key="1">
    <citation type="submission" date="2021-05" db="EMBL/GenBank/DDBJ databases">
        <title>Comparative genomics of three Colletotrichum scovillei strains and genetic complementation revealed genes involved fungal growth and virulence on chili pepper.</title>
        <authorList>
            <person name="Hsieh D.-K."/>
            <person name="Chuang S.-C."/>
            <person name="Chen C.-Y."/>
            <person name="Chao Y.-T."/>
            <person name="Lu M.-Y.J."/>
            <person name="Lee M.-H."/>
            <person name="Shih M.-C."/>
        </authorList>
    </citation>
    <scope>NUCLEOTIDE SEQUENCE</scope>
    <source>
        <strain evidence="1">Coll-153</strain>
    </source>
</reference>
<proteinExistence type="predicted"/>
<dbReference type="AlphaFoldDB" id="A0A9P7RF61"/>
<keyword evidence="2" id="KW-1185">Reference proteome</keyword>
<name>A0A9P7RF61_9PEZI</name>
<dbReference type="EMBL" id="JAESDN010000002">
    <property type="protein sequence ID" value="KAG7055558.1"/>
    <property type="molecule type" value="Genomic_DNA"/>
</dbReference>
<evidence type="ECO:0000313" key="1">
    <source>
        <dbReference type="EMBL" id="KAG7055558.1"/>
    </source>
</evidence>
<gene>
    <name evidence="1" type="ORF">JMJ77_008013</name>
</gene>
<accession>A0A9P7RF61</accession>